<dbReference type="EMBL" id="FMCU01000017">
    <property type="protein sequence ID" value="SCF45026.1"/>
    <property type="molecule type" value="Genomic_DNA"/>
</dbReference>
<feature type="domain" description="HTH cro/C1-type" evidence="1">
    <location>
        <begin position="20"/>
        <end position="52"/>
    </location>
</feature>
<dbReference type="AlphaFoldDB" id="A0A1C5AIU5"/>
<name>A0A1C5AIU5_9ACTN</name>
<keyword evidence="3" id="KW-1185">Reference proteome</keyword>
<dbReference type="Pfam" id="PF13560">
    <property type="entry name" value="HTH_31"/>
    <property type="match status" value="1"/>
</dbReference>
<dbReference type="RefSeq" id="WP_245722748.1">
    <property type="nucleotide sequence ID" value="NZ_FMCU01000017.1"/>
</dbReference>
<evidence type="ECO:0000313" key="3">
    <source>
        <dbReference type="Proteomes" id="UP000198797"/>
    </source>
</evidence>
<gene>
    <name evidence="2" type="ORF">GA0070216_117144</name>
</gene>
<dbReference type="SMART" id="SM00530">
    <property type="entry name" value="HTH_XRE"/>
    <property type="match status" value="2"/>
</dbReference>
<reference evidence="3" key="1">
    <citation type="submission" date="2016-06" db="EMBL/GenBank/DDBJ databases">
        <authorList>
            <person name="Varghese N."/>
            <person name="Submissions Spin"/>
        </authorList>
    </citation>
    <scope>NUCLEOTIDE SEQUENCE [LARGE SCALE GENOMIC DNA]</scope>
    <source>
        <strain evidence="3">DSM 44100</strain>
    </source>
</reference>
<protein>
    <submittedName>
        <fullName evidence="2">Transcriptional regulator, contains XRE-family HTH domain</fullName>
    </submittedName>
</protein>
<organism evidence="2 3">
    <name type="scientific">Micromonospora matsumotoense</name>
    <dbReference type="NCBI Taxonomy" id="121616"/>
    <lineage>
        <taxon>Bacteria</taxon>
        <taxon>Bacillati</taxon>
        <taxon>Actinomycetota</taxon>
        <taxon>Actinomycetes</taxon>
        <taxon>Micromonosporales</taxon>
        <taxon>Micromonosporaceae</taxon>
        <taxon>Micromonospora</taxon>
    </lineage>
</organism>
<sequence>MDGITSGLVAEQRKDLGRQLAGWRAAAGMTQAQLAKRICYSRSTLANAETGRDMSIRGFWCDADDVVGANGALLAAFDQVAALVRDFHEQRASARDRERRQRAARLIAPTIQAQPSAPAEPRRCQCETVVVGRWTEREVRALREALRMTVHGFAQRLGVSDAAVFGWEHRRTPRPPKMAAQAVLDQTLALADTDTKARFLLILNTPDQHG</sequence>
<accession>A0A1C5AIU5</accession>
<dbReference type="CDD" id="cd00093">
    <property type="entry name" value="HTH_XRE"/>
    <property type="match status" value="2"/>
</dbReference>
<evidence type="ECO:0000259" key="1">
    <source>
        <dbReference type="PROSITE" id="PS50943"/>
    </source>
</evidence>
<dbReference type="PROSITE" id="PS50943">
    <property type="entry name" value="HTH_CROC1"/>
    <property type="match status" value="1"/>
</dbReference>
<dbReference type="GO" id="GO:0003677">
    <property type="term" value="F:DNA binding"/>
    <property type="evidence" value="ECO:0007669"/>
    <property type="project" value="InterPro"/>
</dbReference>
<proteinExistence type="predicted"/>
<dbReference type="InterPro" id="IPR001387">
    <property type="entry name" value="Cro/C1-type_HTH"/>
</dbReference>
<dbReference type="SUPFAM" id="SSF47413">
    <property type="entry name" value="lambda repressor-like DNA-binding domains"/>
    <property type="match status" value="2"/>
</dbReference>
<dbReference type="Proteomes" id="UP000198797">
    <property type="component" value="Unassembled WGS sequence"/>
</dbReference>
<dbReference type="InterPro" id="IPR010982">
    <property type="entry name" value="Lambda_DNA-bd_dom_sf"/>
</dbReference>
<dbReference type="Gene3D" id="1.10.260.40">
    <property type="entry name" value="lambda repressor-like DNA-binding domains"/>
    <property type="match status" value="2"/>
</dbReference>
<evidence type="ECO:0000313" key="2">
    <source>
        <dbReference type="EMBL" id="SCF45026.1"/>
    </source>
</evidence>